<feature type="region of interest" description="Disordered" evidence="6">
    <location>
        <begin position="230"/>
        <end position="255"/>
    </location>
</feature>
<sequence>MSEALPRRSYGVSLRSNFLSKKPHFFRIMHPALLKDGKPEIPERFLRKYGKHLSSVVFLKVPSGAQWRVELMKRHDEALLQGGWQEFCEFYSIGYGHLLLFRYEGDSHFHVLIFDMTASEIEYPSSNATHDEKPNNNNGVCQPSILKENHENDVSVEILDDFPASQTTKEEDIINITSSEEEFSTNEASSLPKLKDNKRDVSVQSFHDGPPSHNTRMKTKLACLQPNERRRNITPPKTFNTSNHQSKGIQGTGMKFEKSTPEFRDKVNFDAKEGGEGRATAQRGIISQYVPAVTASKKVGALLRAESFKPQNPFFIVTMRPSYVGTGRNMTIPLRFVKRHFTTDDKKTTLRVSNRRTWTLKYCIRRRDAKLSSGWRKFARDNYLQVGDVCVFELINSTANLLKVVIFRK</sequence>
<keyword evidence="3" id="KW-0238">DNA-binding</keyword>
<evidence type="ECO:0000256" key="6">
    <source>
        <dbReference type="SAM" id="MobiDB-lite"/>
    </source>
</evidence>
<protein>
    <recommendedName>
        <fullName evidence="7">TF-B3 domain-containing protein</fullName>
    </recommendedName>
</protein>
<reference evidence="8 9" key="1">
    <citation type="journal article" date="2023" name="Hortic Res">
        <title>The complete reference genome for grapevine (Vitis vinifera L.) genetics and breeding.</title>
        <authorList>
            <person name="Shi X."/>
            <person name="Cao S."/>
            <person name="Wang X."/>
            <person name="Huang S."/>
            <person name="Wang Y."/>
            <person name="Liu Z."/>
            <person name="Liu W."/>
            <person name="Leng X."/>
            <person name="Peng Y."/>
            <person name="Wang N."/>
            <person name="Wang Y."/>
            <person name="Ma Z."/>
            <person name="Xu X."/>
            <person name="Zhang F."/>
            <person name="Xue H."/>
            <person name="Zhong H."/>
            <person name="Wang Y."/>
            <person name="Zhang K."/>
            <person name="Velt A."/>
            <person name="Avia K."/>
            <person name="Holtgrawe D."/>
            <person name="Grimplet J."/>
            <person name="Matus J.T."/>
            <person name="Ware D."/>
            <person name="Wu X."/>
            <person name="Wang H."/>
            <person name="Liu C."/>
            <person name="Fang Y."/>
            <person name="Rustenholz C."/>
            <person name="Cheng Z."/>
            <person name="Xiao H."/>
            <person name="Zhou Y."/>
        </authorList>
    </citation>
    <scope>NUCLEOTIDE SEQUENCE [LARGE SCALE GENOMIC DNA]</scope>
    <source>
        <strain evidence="9">cv. Pinot noir / PN40024</strain>
        <tissue evidence="8">Leaf</tissue>
    </source>
</reference>
<dbReference type="Pfam" id="PF02362">
    <property type="entry name" value="B3"/>
    <property type="match status" value="2"/>
</dbReference>
<evidence type="ECO:0000256" key="2">
    <source>
        <dbReference type="ARBA" id="ARBA00023015"/>
    </source>
</evidence>
<keyword evidence="4" id="KW-0804">Transcription</keyword>
<gene>
    <name evidence="8" type="ORF">VitviT2T_010586</name>
</gene>
<evidence type="ECO:0000256" key="3">
    <source>
        <dbReference type="ARBA" id="ARBA00023125"/>
    </source>
</evidence>
<dbReference type="PANTHER" id="PTHR31920">
    <property type="entry name" value="B3 DOMAIN-CONTAINING"/>
    <property type="match status" value="1"/>
</dbReference>
<comment type="subcellular location">
    <subcellularLocation>
        <location evidence="1">Nucleus</location>
    </subcellularLocation>
</comment>
<organism evidence="8 9">
    <name type="scientific">Vitis vinifera</name>
    <name type="common">Grape</name>
    <dbReference type="NCBI Taxonomy" id="29760"/>
    <lineage>
        <taxon>Eukaryota</taxon>
        <taxon>Viridiplantae</taxon>
        <taxon>Streptophyta</taxon>
        <taxon>Embryophyta</taxon>
        <taxon>Tracheophyta</taxon>
        <taxon>Spermatophyta</taxon>
        <taxon>Magnoliopsida</taxon>
        <taxon>eudicotyledons</taxon>
        <taxon>Gunneridae</taxon>
        <taxon>Pentapetalae</taxon>
        <taxon>rosids</taxon>
        <taxon>Vitales</taxon>
        <taxon>Vitaceae</taxon>
        <taxon>Viteae</taxon>
        <taxon>Vitis</taxon>
    </lineage>
</organism>
<dbReference type="Gene3D" id="2.40.330.10">
    <property type="entry name" value="DNA-binding pseudobarrel domain"/>
    <property type="match status" value="2"/>
</dbReference>
<dbReference type="EMBL" id="CP126654">
    <property type="protein sequence ID" value="WJZ91521.1"/>
    <property type="molecule type" value="Genomic_DNA"/>
</dbReference>
<evidence type="ECO:0000313" key="9">
    <source>
        <dbReference type="Proteomes" id="UP001227230"/>
    </source>
</evidence>
<feature type="domain" description="TF-B3" evidence="7">
    <location>
        <begin position="315"/>
        <end position="409"/>
    </location>
</feature>
<dbReference type="SUPFAM" id="SSF101936">
    <property type="entry name" value="DNA-binding pseudobarrel domain"/>
    <property type="match status" value="2"/>
</dbReference>
<dbReference type="InterPro" id="IPR050655">
    <property type="entry name" value="Plant_B3_domain"/>
</dbReference>
<keyword evidence="5" id="KW-0539">Nucleus</keyword>
<evidence type="ECO:0000256" key="1">
    <source>
        <dbReference type="ARBA" id="ARBA00004123"/>
    </source>
</evidence>
<evidence type="ECO:0000256" key="5">
    <source>
        <dbReference type="ARBA" id="ARBA00023242"/>
    </source>
</evidence>
<keyword evidence="2" id="KW-0805">Transcription regulation</keyword>
<dbReference type="CDD" id="cd10017">
    <property type="entry name" value="B3_DNA"/>
    <property type="match status" value="2"/>
</dbReference>
<evidence type="ECO:0000256" key="4">
    <source>
        <dbReference type="ARBA" id="ARBA00023163"/>
    </source>
</evidence>
<proteinExistence type="predicted"/>
<evidence type="ECO:0000259" key="7">
    <source>
        <dbReference type="PROSITE" id="PS50863"/>
    </source>
</evidence>
<name>A0ABY9C968_VITVI</name>
<evidence type="ECO:0000313" key="8">
    <source>
        <dbReference type="EMBL" id="WJZ91521.1"/>
    </source>
</evidence>
<dbReference type="SMART" id="SM01019">
    <property type="entry name" value="B3"/>
    <property type="match status" value="2"/>
</dbReference>
<feature type="domain" description="TF-B3" evidence="7">
    <location>
        <begin position="24"/>
        <end position="117"/>
    </location>
</feature>
<dbReference type="InterPro" id="IPR003340">
    <property type="entry name" value="B3_DNA-bd"/>
</dbReference>
<keyword evidence="9" id="KW-1185">Reference proteome</keyword>
<dbReference type="Proteomes" id="UP001227230">
    <property type="component" value="Chromosome 7"/>
</dbReference>
<dbReference type="PROSITE" id="PS50863">
    <property type="entry name" value="B3"/>
    <property type="match status" value="2"/>
</dbReference>
<feature type="compositionally biased region" description="Polar residues" evidence="6">
    <location>
        <begin position="235"/>
        <end position="249"/>
    </location>
</feature>
<dbReference type="InterPro" id="IPR015300">
    <property type="entry name" value="DNA-bd_pseudobarrel_sf"/>
</dbReference>
<dbReference type="PANTHER" id="PTHR31920:SF108">
    <property type="entry name" value="B3 DOMAIN-CONTAINING TRANSCRIPTION FACTOR VRN1-LIKE"/>
    <property type="match status" value="1"/>
</dbReference>
<accession>A0ABY9C968</accession>